<dbReference type="AlphaFoldDB" id="A0AAQ3SY41"/>
<keyword evidence="1" id="KW-0812">Transmembrane</keyword>
<keyword evidence="1" id="KW-0472">Membrane</keyword>
<accession>A0AAQ3SY41</accession>
<evidence type="ECO:0000313" key="3">
    <source>
        <dbReference type="Proteomes" id="UP001341281"/>
    </source>
</evidence>
<keyword evidence="1" id="KW-1133">Transmembrane helix</keyword>
<keyword evidence="3" id="KW-1185">Reference proteome</keyword>
<protein>
    <submittedName>
        <fullName evidence="2">Uncharacterized protein</fullName>
    </submittedName>
</protein>
<evidence type="ECO:0000256" key="1">
    <source>
        <dbReference type="SAM" id="Phobius"/>
    </source>
</evidence>
<name>A0AAQ3SY41_PASNO</name>
<feature type="transmembrane region" description="Helical" evidence="1">
    <location>
        <begin position="39"/>
        <end position="56"/>
    </location>
</feature>
<evidence type="ECO:0000313" key="2">
    <source>
        <dbReference type="EMBL" id="WVZ62836.1"/>
    </source>
</evidence>
<gene>
    <name evidence="2" type="ORF">U9M48_012535</name>
</gene>
<proteinExistence type="predicted"/>
<sequence length="101" mass="11280">MVGQVLSFATSPNQSNICFLSVILPNFFGELPVGGQNKVGMLLAGAAAFCWALWLTRNDILFNKCKPKYILLYSREPIGFVSGLSCNIPMIRKKRFWRHAG</sequence>
<feature type="non-terminal residue" evidence="2">
    <location>
        <position position="1"/>
    </location>
</feature>
<dbReference type="EMBL" id="CP144747">
    <property type="protein sequence ID" value="WVZ62836.1"/>
    <property type="molecule type" value="Genomic_DNA"/>
</dbReference>
<reference evidence="2 3" key="1">
    <citation type="submission" date="2024-02" db="EMBL/GenBank/DDBJ databases">
        <title>High-quality chromosome-scale genome assembly of Pensacola bahiagrass (Paspalum notatum Flugge var. saurae).</title>
        <authorList>
            <person name="Vega J.M."/>
            <person name="Podio M."/>
            <person name="Orjuela J."/>
            <person name="Siena L.A."/>
            <person name="Pessino S.C."/>
            <person name="Combes M.C."/>
            <person name="Mariac C."/>
            <person name="Albertini E."/>
            <person name="Pupilli F."/>
            <person name="Ortiz J.P.A."/>
            <person name="Leblanc O."/>
        </authorList>
    </citation>
    <scope>NUCLEOTIDE SEQUENCE [LARGE SCALE GENOMIC DNA]</scope>
    <source>
        <strain evidence="2">R1</strain>
        <tissue evidence="2">Leaf</tissue>
    </source>
</reference>
<organism evidence="2 3">
    <name type="scientific">Paspalum notatum var. saurae</name>
    <dbReference type="NCBI Taxonomy" id="547442"/>
    <lineage>
        <taxon>Eukaryota</taxon>
        <taxon>Viridiplantae</taxon>
        <taxon>Streptophyta</taxon>
        <taxon>Embryophyta</taxon>
        <taxon>Tracheophyta</taxon>
        <taxon>Spermatophyta</taxon>
        <taxon>Magnoliopsida</taxon>
        <taxon>Liliopsida</taxon>
        <taxon>Poales</taxon>
        <taxon>Poaceae</taxon>
        <taxon>PACMAD clade</taxon>
        <taxon>Panicoideae</taxon>
        <taxon>Andropogonodae</taxon>
        <taxon>Paspaleae</taxon>
        <taxon>Paspalinae</taxon>
        <taxon>Paspalum</taxon>
    </lineage>
</organism>
<dbReference type="Proteomes" id="UP001341281">
    <property type="component" value="Chromosome 03"/>
</dbReference>